<dbReference type="PANTHER" id="PTHR43429:SF3">
    <property type="entry name" value="NITRITE REDUCTASE [NAD(P)H]"/>
    <property type="match status" value="1"/>
</dbReference>
<dbReference type="OMA" id="IHHFWTF"/>
<dbReference type="InterPro" id="IPR036188">
    <property type="entry name" value="FAD/NAD-bd_sf"/>
</dbReference>
<dbReference type="Proteomes" id="UP000752814">
    <property type="component" value="Unassembled WGS sequence"/>
</dbReference>
<evidence type="ECO:0008006" key="8">
    <source>
        <dbReference type="Google" id="ProtNLM"/>
    </source>
</evidence>
<dbReference type="InterPro" id="IPR041575">
    <property type="entry name" value="Rubredoxin_C"/>
</dbReference>
<reference evidence="6" key="1">
    <citation type="submission" date="2016-03" db="EMBL/GenBank/DDBJ databases">
        <authorList>
            <person name="Borrel G."/>
            <person name="Mccann A."/>
            <person name="O'Toole P.W."/>
        </authorList>
    </citation>
    <scope>NUCLEOTIDE SEQUENCE</scope>
    <source>
        <strain evidence="6">183</strain>
    </source>
</reference>
<dbReference type="EMBL" id="LVVT01000022">
    <property type="protein sequence ID" value="TQS81596.1"/>
    <property type="molecule type" value="Genomic_DNA"/>
</dbReference>
<proteinExistence type="predicted"/>
<dbReference type="SUPFAM" id="SSF51905">
    <property type="entry name" value="FAD/NAD(P)-binding domain"/>
    <property type="match status" value="1"/>
</dbReference>
<dbReference type="PRINTS" id="PR00368">
    <property type="entry name" value="FADPNR"/>
</dbReference>
<dbReference type="Gene3D" id="3.50.50.60">
    <property type="entry name" value="FAD/NAD(P)-binding domain"/>
    <property type="match status" value="2"/>
</dbReference>
<dbReference type="RefSeq" id="WP_020448179.1">
    <property type="nucleotide sequence ID" value="NZ_CAYAYA010000045.1"/>
</dbReference>
<feature type="domain" description="FAD/NAD(P)-binding" evidence="4">
    <location>
        <begin position="5"/>
        <end position="302"/>
    </location>
</feature>
<comment type="caution">
    <text evidence="6">The sequence shown here is derived from an EMBL/GenBank/DDBJ whole genome shotgun (WGS) entry which is preliminary data.</text>
</comment>
<gene>
    <name evidence="6" type="ORF">A3207_04125</name>
</gene>
<accession>A0A8J8PAR7</accession>
<feature type="domain" description="NADH-rubredoxin oxidoreductase C-terminal" evidence="5">
    <location>
        <begin position="326"/>
        <end position="390"/>
    </location>
</feature>
<sequence length="417" mass="44645">MINSYDYIIIGNSAAGIGCVEGIRKVDATGSIAVISYEDIHAYSRCMVTHYISGHIDEKKMYFRKENFYDEWNATPYLGRRAKKIVRSSKTVKLDNGEELHYEKLLLATGAAPAPYDVAGNSLDGVYFLRTIADSEAILNDVAEGGKAVILGGGLVGMKAADALNERGMDVTIAIASSQLLSQTMDRYGAELIRNAVESNGIHVLTDSPVKEILGDGHVTGVEFEGGEIIPADLVILAKGVRPNTILAKTCGIDVDYGILVDEFMKTSDDDVYAAGDAAEALDLIRGGKVVHAIWPNALEQGRIAGMNMAGAHVAYQGGIGMNSAEFFGVAAISMGLCRSRDEDGLEVLVCKDEEKGTYRKVVLQDNVVVGAVCIGNVECAGVFNGLILNRTDVSGVKDLLLDDDFDYAKLIGICLD</sequence>
<dbReference type="InterPro" id="IPR023753">
    <property type="entry name" value="FAD/NAD-binding_dom"/>
</dbReference>
<dbReference type="PANTHER" id="PTHR43429">
    <property type="entry name" value="PYRIDINE NUCLEOTIDE-DISULFIDE OXIDOREDUCTASE DOMAIN-CONTAINING"/>
    <property type="match status" value="1"/>
</dbReference>
<dbReference type="Pfam" id="PF07992">
    <property type="entry name" value="Pyr_redox_2"/>
    <property type="match status" value="1"/>
</dbReference>
<protein>
    <recommendedName>
        <fullName evidence="8">NAD(P)/FAD-dependent oxidoreductase</fullName>
    </recommendedName>
</protein>
<evidence type="ECO:0000313" key="6">
    <source>
        <dbReference type="EMBL" id="TQS81596.1"/>
    </source>
</evidence>
<dbReference type="InterPro" id="IPR016156">
    <property type="entry name" value="FAD/NAD-linked_Rdtase_dimer_sf"/>
</dbReference>
<evidence type="ECO:0000256" key="3">
    <source>
        <dbReference type="ARBA" id="ARBA00022827"/>
    </source>
</evidence>
<dbReference type="InterPro" id="IPR050260">
    <property type="entry name" value="FAD-bd_OxRdtase"/>
</dbReference>
<keyword evidence="2" id="KW-0285">Flavoprotein</keyword>
<name>A0A8J8PAR7_9ARCH</name>
<evidence type="ECO:0000256" key="2">
    <source>
        <dbReference type="ARBA" id="ARBA00022630"/>
    </source>
</evidence>
<dbReference type="GeneID" id="41322690"/>
<dbReference type="GO" id="GO:0016491">
    <property type="term" value="F:oxidoreductase activity"/>
    <property type="evidence" value="ECO:0007669"/>
    <property type="project" value="InterPro"/>
</dbReference>
<dbReference type="PRINTS" id="PR00411">
    <property type="entry name" value="PNDRDTASEI"/>
</dbReference>
<organism evidence="6 7">
    <name type="scientific">Candidatus Methanomassiliicoccus intestinalis</name>
    <dbReference type="NCBI Taxonomy" id="1406512"/>
    <lineage>
        <taxon>Archaea</taxon>
        <taxon>Methanobacteriati</taxon>
        <taxon>Thermoplasmatota</taxon>
        <taxon>Thermoplasmata</taxon>
        <taxon>Methanomassiliicoccales</taxon>
        <taxon>Methanomassiliicoccaceae</taxon>
        <taxon>Methanomassiliicoccus</taxon>
    </lineage>
</organism>
<evidence type="ECO:0000259" key="4">
    <source>
        <dbReference type="Pfam" id="PF07992"/>
    </source>
</evidence>
<evidence type="ECO:0000259" key="5">
    <source>
        <dbReference type="Pfam" id="PF18267"/>
    </source>
</evidence>
<dbReference type="Gene3D" id="3.30.390.30">
    <property type="match status" value="1"/>
</dbReference>
<dbReference type="Pfam" id="PF18267">
    <property type="entry name" value="Rubredoxin_C"/>
    <property type="match status" value="1"/>
</dbReference>
<evidence type="ECO:0000256" key="1">
    <source>
        <dbReference type="ARBA" id="ARBA00001974"/>
    </source>
</evidence>
<keyword evidence="3" id="KW-0274">FAD</keyword>
<evidence type="ECO:0000313" key="7">
    <source>
        <dbReference type="Proteomes" id="UP000752814"/>
    </source>
</evidence>
<dbReference type="AlphaFoldDB" id="A0A8J8PAR7"/>
<comment type="cofactor">
    <cofactor evidence="1">
        <name>FAD</name>
        <dbReference type="ChEBI" id="CHEBI:57692"/>
    </cofactor>
</comment>